<dbReference type="AlphaFoldDB" id="A0A517MHP1"/>
<name>A0A517MHP1_9BACT</name>
<dbReference type="RefSeq" id="WP_145352440.1">
    <property type="nucleotide sequence ID" value="NZ_CP036262.1"/>
</dbReference>
<gene>
    <name evidence="1" type="ORF">FF011L_31790</name>
</gene>
<evidence type="ECO:0000313" key="2">
    <source>
        <dbReference type="Proteomes" id="UP000320672"/>
    </source>
</evidence>
<dbReference type="Proteomes" id="UP000320672">
    <property type="component" value="Chromosome"/>
</dbReference>
<sequence>MKYSYLSIILLLSGFTGVQRLDADIITGGSLEFQLDASAFETNPSQGFLDFYNNAANDVGSSGYDTSQPHMVFGRHTGPGDTSDPSLPPGDIGNSIYRFRPSATTASFDDLRSTYVTPTSPIVTPFAINGNDPIAKPHGTRNPQQTTLEYNPNDILASMSGAIGFDGATSFWYGVEEAIAGSAIWIGYGDLDLKYDANRAVNGLSGLYFSSHIAPRVGQTIYDTTITSISAIAADGGTPGSLTITGELYATSDFDGVGLKAGTHVGSYSLSGVSSVPEPTSLIVISGCALGGVLVRFRSRGAGNRRKPETNRCAS</sequence>
<evidence type="ECO:0000313" key="1">
    <source>
        <dbReference type="EMBL" id="QDS94400.1"/>
    </source>
</evidence>
<keyword evidence="2" id="KW-1185">Reference proteome</keyword>
<protein>
    <recommendedName>
        <fullName evidence="3">PEP-CTERM protein-sorting domain-containing protein</fullName>
    </recommendedName>
</protein>
<accession>A0A517MHP1</accession>
<reference evidence="1 2" key="1">
    <citation type="submission" date="2019-02" db="EMBL/GenBank/DDBJ databases">
        <title>Deep-cultivation of Planctomycetes and their phenomic and genomic characterization uncovers novel biology.</title>
        <authorList>
            <person name="Wiegand S."/>
            <person name="Jogler M."/>
            <person name="Boedeker C."/>
            <person name="Pinto D."/>
            <person name="Vollmers J."/>
            <person name="Rivas-Marin E."/>
            <person name="Kohn T."/>
            <person name="Peeters S.H."/>
            <person name="Heuer A."/>
            <person name="Rast P."/>
            <person name="Oberbeckmann S."/>
            <person name="Bunk B."/>
            <person name="Jeske O."/>
            <person name="Meyerdierks A."/>
            <person name="Storesund J.E."/>
            <person name="Kallscheuer N."/>
            <person name="Luecker S."/>
            <person name="Lage O.M."/>
            <person name="Pohl T."/>
            <person name="Merkel B.J."/>
            <person name="Hornburger P."/>
            <person name="Mueller R.-W."/>
            <person name="Bruemmer F."/>
            <person name="Labrenz M."/>
            <person name="Spormann A.M."/>
            <person name="Op den Camp H."/>
            <person name="Overmann J."/>
            <person name="Amann R."/>
            <person name="Jetten M.S.M."/>
            <person name="Mascher T."/>
            <person name="Medema M.H."/>
            <person name="Devos D.P."/>
            <person name="Kaster A.-K."/>
            <person name="Ovreas L."/>
            <person name="Rohde M."/>
            <person name="Galperin M.Y."/>
            <person name="Jogler C."/>
        </authorList>
    </citation>
    <scope>NUCLEOTIDE SEQUENCE [LARGE SCALE GENOMIC DNA]</scope>
    <source>
        <strain evidence="1 2">FF011L</strain>
    </source>
</reference>
<dbReference type="KEGG" id="rml:FF011L_31790"/>
<evidence type="ECO:0008006" key="3">
    <source>
        <dbReference type="Google" id="ProtNLM"/>
    </source>
</evidence>
<dbReference type="EMBL" id="CP036262">
    <property type="protein sequence ID" value="QDS94400.1"/>
    <property type="molecule type" value="Genomic_DNA"/>
</dbReference>
<proteinExistence type="predicted"/>
<organism evidence="1 2">
    <name type="scientific">Roseimaritima multifibrata</name>
    <dbReference type="NCBI Taxonomy" id="1930274"/>
    <lineage>
        <taxon>Bacteria</taxon>
        <taxon>Pseudomonadati</taxon>
        <taxon>Planctomycetota</taxon>
        <taxon>Planctomycetia</taxon>
        <taxon>Pirellulales</taxon>
        <taxon>Pirellulaceae</taxon>
        <taxon>Roseimaritima</taxon>
    </lineage>
</organism>